<accession>A0A8S3Z122</accession>
<evidence type="ECO:0000313" key="2">
    <source>
        <dbReference type="EMBL" id="CAG5122994.1"/>
    </source>
</evidence>
<protein>
    <recommendedName>
        <fullName evidence="1">Kazal-like domain-containing protein</fullName>
    </recommendedName>
</protein>
<dbReference type="Pfam" id="PF07648">
    <property type="entry name" value="Kazal_2"/>
    <property type="match status" value="3"/>
</dbReference>
<reference evidence="2" key="1">
    <citation type="submission" date="2021-04" db="EMBL/GenBank/DDBJ databases">
        <authorList>
            <consortium name="Molecular Ecology Group"/>
        </authorList>
    </citation>
    <scope>NUCLEOTIDE SEQUENCE</scope>
</reference>
<dbReference type="SMART" id="SM00280">
    <property type="entry name" value="KAZAL"/>
    <property type="match status" value="3"/>
</dbReference>
<dbReference type="PANTHER" id="PTHR13487">
    <property type="entry name" value="SERINE PROTEASE INHIBITOR"/>
    <property type="match status" value="1"/>
</dbReference>
<organism evidence="2 3">
    <name type="scientific">Candidula unifasciata</name>
    <dbReference type="NCBI Taxonomy" id="100452"/>
    <lineage>
        <taxon>Eukaryota</taxon>
        <taxon>Metazoa</taxon>
        <taxon>Spiralia</taxon>
        <taxon>Lophotrochozoa</taxon>
        <taxon>Mollusca</taxon>
        <taxon>Gastropoda</taxon>
        <taxon>Heterobranchia</taxon>
        <taxon>Euthyneura</taxon>
        <taxon>Panpulmonata</taxon>
        <taxon>Eupulmonata</taxon>
        <taxon>Stylommatophora</taxon>
        <taxon>Helicina</taxon>
        <taxon>Helicoidea</taxon>
        <taxon>Geomitridae</taxon>
        <taxon>Candidula</taxon>
    </lineage>
</organism>
<dbReference type="InterPro" id="IPR002350">
    <property type="entry name" value="Kazal_dom"/>
</dbReference>
<feature type="non-terminal residue" evidence="2">
    <location>
        <position position="1"/>
    </location>
</feature>
<dbReference type="GO" id="GO:0008191">
    <property type="term" value="F:metalloendopeptidase inhibitor activity"/>
    <property type="evidence" value="ECO:0007669"/>
    <property type="project" value="InterPro"/>
</dbReference>
<name>A0A8S3Z122_9EUPU</name>
<proteinExistence type="predicted"/>
<dbReference type="AlphaFoldDB" id="A0A8S3Z122"/>
<evidence type="ECO:0000313" key="3">
    <source>
        <dbReference type="Proteomes" id="UP000678393"/>
    </source>
</evidence>
<dbReference type="PANTHER" id="PTHR13487:SF3">
    <property type="entry name" value="REVERSION-INDUCING CYSTEINE-RICH PROTEIN WITH KAZAL MOTIFS"/>
    <property type="match status" value="1"/>
</dbReference>
<dbReference type="OrthoDB" id="5956770at2759"/>
<dbReference type="Gene3D" id="3.30.60.30">
    <property type="match status" value="2"/>
</dbReference>
<evidence type="ECO:0000259" key="1">
    <source>
        <dbReference type="PROSITE" id="PS51465"/>
    </source>
</evidence>
<dbReference type="InterPro" id="IPR039016">
    <property type="entry name" value="RECK"/>
</dbReference>
<dbReference type="GO" id="GO:0030198">
    <property type="term" value="P:extracellular matrix organization"/>
    <property type="evidence" value="ECO:0007669"/>
    <property type="project" value="TreeGrafter"/>
</dbReference>
<gene>
    <name evidence="2" type="ORF">CUNI_LOCUS8552</name>
</gene>
<feature type="non-terminal residue" evidence="2">
    <location>
        <position position="163"/>
    </location>
</feature>
<comment type="caution">
    <text evidence="2">The sequence shown here is derived from an EMBL/GenBank/DDBJ whole genome shotgun (WGS) entry which is preliminary data.</text>
</comment>
<sequence length="163" mass="17303">NPSNCPTDYHPVCGSNGKTYPNACMARCAGVSNIIADTVCGDVDACSQRPCPAGFKCVPHHHVCLNDLPGSHSCPQYQCVDEGCTAHGHDPVCSSSGEEFSNICQMFSHRRTLGYWGHCQSSCSDTAAVCGHDGETYKSKCAALAARVSVDYFGKCQAFGNLT</sequence>
<dbReference type="Proteomes" id="UP000678393">
    <property type="component" value="Unassembled WGS sequence"/>
</dbReference>
<dbReference type="EMBL" id="CAJHNH020001416">
    <property type="protein sequence ID" value="CAG5122994.1"/>
    <property type="molecule type" value="Genomic_DNA"/>
</dbReference>
<dbReference type="SUPFAM" id="SSF100895">
    <property type="entry name" value="Kazal-type serine protease inhibitors"/>
    <property type="match status" value="3"/>
</dbReference>
<dbReference type="PROSITE" id="PS00282">
    <property type="entry name" value="KAZAL_1"/>
    <property type="match status" value="1"/>
</dbReference>
<feature type="domain" description="Kazal-like" evidence="1">
    <location>
        <begin position="1"/>
        <end position="42"/>
    </location>
</feature>
<feature type="domain" description="Kazal-like" evidence="1">
    <location>
        <begin position="68"/>
        <end position="121"/>
    </location>
</feature>
<dbReference type="PROSITE" id="PS51465">
    <property type="entry name" value="KAZAL_2"/>
    <property type="match status" value="2"/>
</dbReference>
<dbReference type="CDD" id="cd00104">
    <property type="entry name" value="KAZAL_FS"/>
    <property type="match status" value="1"/>
</dbReference>
<dbReference type="InterPro" id="IPR036058">
    <property type="entry name" value="Kazal_dom_sf"/>
</dbReference>
<keyword evidence="3" id="KW-1185">Reference proteome</keyword>
<dbReference type="GO" id="GO:0005886">
    <property type="term" value="C:plasma membrane"/>
    <property type="evidence" value="ECO:0007669"/>
    <property type="project" value="TreeGrafter"/>
</dbReference>